<dbReference type="InterPro" id="IPR027417">
    <property type="entry name" value="P-loop_NTPase"/>
</dbReference>
<dbReference type="InterPro" id="IPR053931">
    <property type="entry name" value="RapZ_C"/>
</dbReference>
<dbReference type="HAMAP" id="MF_00636">
    <property type="entry name" value="RapZ_like"/>
    <property type="match status" value="1"/>
</dbReference>
<feature type="binding site" evidence="4">
    <location>
        <begin position="73"/>
        <end position="76"/>
    </location>
    <ligand>
        <name>GTP</name>
        <dbReference type="ChEBI" id="CHEBI:37565"/>
    </ligand>
</feature>
<dbReference type="PANTHER" id="PTHR30448:SF0">
    <property type="entry name" value="RNASE ADAPTER PROTEIN RAPZ"/>
    <property type="match status" value="1"/>
</dbReference>
<keyword evidence="1 4" id="KW-0547">Nucleotide-binding</keyword>
<evidence type="ECO:0000256" key="2">
    <source>
        <dbReference type="ARBA" id="ARBA00022840"/>
    </source>
</evidence>
<evidence type="ECO:0000313" key="7">
    <source>
        <dbReference type="EMBL" id="SDL62605.1"/>
    </source>
</evidence>
<dbReference type="STRING" id="686624.SAMN04488242_2151"/>
<keyword evidence="8" id="KW-1185">Reference proteome</keyword>
<feature type="domain" description="RapZ C-terminal" evidence="6">
    <location>
        <begin position="177"/>
        <end position="295"/>
    </location>
</feature>
<gene>
    <name evidence="7" type="ORF">SAMN04488242_2151</name>
</gene>
<dbReference type="EMBL" id="FNGP01000004">
    <property type="protein sequence ID" value="SDL62605.1"/>
    <property type="molecule type" value="Genomic_DNA"/>
</dbReference>
<organism evidence="7 8">
    <name type="scientific">Tessaracoccus oleiagri</name>
    <dbReference type="NCBI Taxonomy" id="686624"/>
    <lineage>
        <taxon>Bacteria</taxon>
        <taxon>Bacillati</taxon>
        <taxon>Actinomycetota</taxon>
        <taxon>Actinomycetes</taxon>
        <taxon>Propionibacteriales</taxon>
        <taxon>Propionibacteriaceae</taxon>
        <taxon>Tessaracoccus</taxon>
    </lineage>
</organism>
<dbReference type="InterPro" id="IPR053930">
    <property type="entry name" value="RapZ-like_N"/>
</dbReference>
<dbReference type="InterPro" id="IPR005337">
    <property type="entry name" value="RapZ-like"/>
</dbReference>
<feature type="binding site" evidence="4">
    <location>
        <begin position="24"/>
        <end position="31"/>
    </location>
    <ligand>
        <name>ATP</name>
        <dbReference type="ChEBI" id="CHEBI:30616"/>
    </ligand>
</feature>
<dbReference type="AlphaFoldDB" id="A0A1G9LM82"/>
<keyword evidence="2 4" id="KW-0067">ATP-binding</keyword>
<dbReference type="Proteomes" id="UP000199475">
    <property type="component" value="Unassembled WGS sequence"/>
</dbReference>
<protein>
    <submittedName>
        <fullName evidence="7">UPF0042 nucleotide-binding protein</fullName>
    </submittedName>
</protein>
<dbReference type="Gene3D" id="3.40.50.300">
    <property type="entry name" value="P-loop containing nucleotide triphosphate hydrolases"/>
    <property type="match status" value="1"/>
</dbReference>
<evidence type="ECO:0000256" key="1">
    <source>
        <dbReference type="ARBA" id="ARBA00022741"/>
    </source>
</evidence>
<proteinExistence type="inferred from homology"/>
<evidence type="ECO:0000259" key="5">
    <source>
        <dbReference type="Pfam" id="PF03668"/>
    </source>
</evidence>
<dbReference type="Pfam" id="PF22740">
    <property type="entry name" value="PapZ_C"/>
    <property type="match status" value="1"/>
</dbReference>
<evidence type="ECO:0000256" key="3">
    <source>
        <dbReference type="ARBA" id="ARBA00023134"/>
    </source>
</evidence>
<accession>A0A1G9LM82</accession>
<reference evidence="7 8" key="1">
    <citation type="submission" date="2016-10" db="EMBL/GenBank/DDBJ databases">
        <authorList>
            <person name="de Groot N.N."/>
        </authorList>
    </citation>
    <scope>NUCLEOTIDE SEQUENCE [LARGE SCALE GENOMIC DNA]</scope>
    <source>
        <strain evidence="7 8">CGMCC 1.9159</strain>
    </source>
</reference>
<feature type="domain" description="RapZ-like N-terminal" evidence="5">
    <location>
        <begin position="18"/>
        <end position="171"/>
    </location>
</feature>
<keyword evidence="3 4" id="KW-0342">GTP-binding</keyword>
<dbReference type="Pfam" id="PF03668">
    <property type="entry name" value="RapZ-like_N"/>
    <property type="match status" value="1"/>
</dbReference>
<evidence type="ECO:0000259" key="6">
    <source>
        <dbReference type="Pfam" id="PF22740"/>
    </source>
</evidence>
<dbReference type="PANTHER" id="PTHR30448">
    <property type="entry name" value="RNASE ADAPTER PROTEIN RAPZ"/>
    <property type="match status" value="1"/>
</dbReference>
<name>A0A1G9LM82_9ACTN</name>
<dbReference type="GO" id="GO:0005525">
    <property type="term" value="F:GTP binding"/>
    <property type="evidence" value="ECO:0007669"/>
    <property type="project" value="UniProtKB-UniRule"/>
</dbReference>
<evidence type="ECO:0000256" key="4">
    <source>
        <dbReference type="HAMAP-Rule" id="MF_00636"/>
    </source>
</evidence>
<dbReference type="SUPFAM" id="SSF52540">
    <property type="entry name" value="P-loop containing nucleoside triphosphate hydrolases"/>
    <property type="match status" value="1"/>
</dbReference>
<dbReference type="GO" id="GO:0005524">
    <property type="term" value="F:ATP binding"/>
    <property type="evidence" value="ECO:0007669"/>
    <property type="project" value="UniProtKB-UniRule"/>
</dbReference>
<evidence type="ECO:0000313" key="8">
    <source>
        <dbReference type="Proteomes" id="UP000199475"/>
    </source>
</evidence>
<sequence>MREAGFAFAARLSGMVSEVAIITGLSGAGRRTAAHAMEDLGWYVVDNLPPVMLPSLAETVTGFGMDRLAVVADVRTRDFFEQLPDAIATLRAHTSKLALVYLEADDDVIVQRQESSRRPLPLQGHGRLIDGITKERHLMADLRAAADIVVDTSRLSARQLVQRIANHFGSERTDQLAVTIMSFGFKHGLPIDADLVFDVRFLPNPFWIPELRPKSGLSRDVAQYVLKHEAAQSFLGNMIDVLETVSPGYLNEGKRQVTVAIGCTGGKHRSTAMGEELARRLRDKDVMATVLHRDMGKE</sequence>
<dbReference type="NCBIfam" id="NF003828">
    <property type="entry name" value="PRK05416.1"/>
    <property type="match status" value="1"/>
</dbReference>
<dbReference type="PIRSF" id="PIRSF005052">
    <property type="entry name" value="P-loopkin"/>
    <property type="match status" value="1"/>
</dbReference>